<evidence type="ECO:0000313" key="2">
    <source>
        <dbReference type="EMBL" id="KAK0732471.1"/>
    </source>
</evidence>
<dbReference type="EMBL" id="JAUKTV010000008">
    <property type="protein sequence ID" value="KAK0732471.1"/>
    <property type="molecule type" value="Genomic_DNA"/>
</dbReference>
<dbReference type="Proteomes" id="UP001172159">
    <property type="component" value="Unassembled WGS sequence"/>
</dbReference>
<keyword evidence="3" id="KW-1185">Reference proteome</keyword>
<comment type="caution">
    <text evidence="2">The sequence shown here is derived from an EMBL/GenBank/DDBJ whole genome shotgun (WGS) entry which is preliminary data.</text>
</comment>
<evidence type="ECO:0000313" key="3">
    <source>
        <dbReference type="Proteomes" id="UP001172159"/>
    </source>
</evidence>
<gene>
    <name evidence="2" type="ORF">B0T21DRAFT_349475</name>
</gene>
<feature type="region of interest" description="Disordered" evidence="1">
    <location>
        <begin position="1"/>
        <end position="24"/>
    </location>
</feature>
<proteinExistence type="predicted"/>
<name>A0AA40ECK9_9PEZI</name>
<evidence type="ECO:0000256" key="1">
    <source>
        <dbReference type="SAM" id="MobiDB-lite"/>
    </source>
</evidence>
<dbReference type="AlphaFoldDB" id="A0AA40ECK9"/>
<sequence>MRSNQTRPSVKKQRPTSTMSNGVECPWRQKALKPRSLYQHEKICRRNPEREVLHKCTLPVFAGNPANICNTLHRNKTALRDHRQTCHFDFKSDEPGYDRRDSTDRNFLARFSNAVLTSRVTVEGRQLLEHKDAVENAELAQKLSIWVYDETKGTKKVLVTRLRMIREERQRLGLEILD</sequence>
<accession>A0AA40ECK9</accession>
<reference evidence="2" key="1">
    <citation type="submission" date="2023-06" db="EMBL/GenBank/DDBJ databases">
        <title>Genome-scale phylogeny and comparative genomics of the fungal order Sordariales.</title>
        <authorList>
            <consortium name="Lawrence Berkeley National Laboratory"/>
            <person name="Hensen N."/>
            <person name="Bonometti L."/>
            <person name="Westerberg I."/>
            <person name="Brannstrom I.O."/>
            <person name="Guillou S."/>
            <person name="Cros-Aarteil S."/>
            <person name="Calhoun S."/>
            <person name="Haridas S."/>
            <person name="Kuo A."/>
            <person name="Mondo S."/>
            <person name="Pangilinan J."/>
            <person name="Riley R."/>
            <person name="Labutti K."/>
            <person name="Andreopoulos B."/>
            <person name="Lipzen A."/>
            <person name="Chen C."/>
            <person name="Yanf M."/>
            <person name="Daum C."/>
            <person name="Ng V."/>
            <person name="Clum A."/>
            <person name="Steindorff A."/>
            <person name="Ohm R."/>
            <person name="Martin F."/>
            <person name="Silar P."/>
            <person name="Natvig D."/>
            <person name="Lalanne C."/>
            <person name="Gautier V."/>
            <person name="Ament-Velasquez S.L."/>
            <person name="Kruys A."/>
            <person name="Hutchinson M.I."/>
            <person name="Powell A.J."/>
            <person name="Barry K."/>
            <person name="Miller A.N."/>
            <person name="Grigoriev I.V."/>
            <person name="Debuchy R."/>
            <person name="Gladieux P."/>
            <person name="Thoren M.H."/>
            <person name="Johannesson H."/>
        </authorList>
    </citation>
    <scope>NUCLEOTIDE SEQUENCE</scope>
    <source>
        <strain evidence="2">CBS 540.89</strain>
    </source>
</reference>
<organism evidence="2 3">
    <name type="scientific">Apiosordaria backusii</name>
    <dbReference type="NCBI Taxonomy" id="314023"/>
    <lineage>
        <taxon>Eukaryota</taxon>
        <taxon>Fungi</taxon>
        <taxon>Dikarya</taxon>
        <taxon>Ascomycota</taxon>
        <taxon>Pezizomycotina</taxon>
        <taxon>Sordariomycetes</taxon>
        <taxon>Sordariomycetidae</taxon>
        <taxon>Sordariales</taxon>
        <taxon>Lasiosphaeriaceae</taxon>
        <taxon>Apiosordaria</taxon>
    </lineage>
</organism>
<protein>
    <submittedName>
        <fullName evidence="2">Uncharacterized protein</fullName>
    </submittedName>
</protein>